<accession>A0A841PLH7</accession>
<dbReference type="EMBL" id="JACHEF010000008">
    <property type="protein sequence ID" value="MBB6413518.1"/>
    <property type="molecule type" value="Genomic_DNA"/>
</dbReference>
<name>A0A841PLH7_9HYPH</name>
<evidence type="ECO:0000313" key="3">
    <source>
        <dbReference type="Proteomes" id="UP000556329"/>
    </source>
</evidence>
<comment type="caution">
    <text evidence="2">The sequence shown here is derived from an EMBL/GenBank/DDBJ whole genome shotgun (WGS) entry which is preliminary data.</text>
</comment>
<sequence>MARTPKPGDFAYEQTRFAITNGEIAGEHVMYGGDRDEQIMRRNGYLGPFDFWEKALSESMTVGSFVSLLYHHSKDPERMADEGRGQVIPIETLLRHALKQACREGESWIAGVTPDGFSDDRLINPISAVEWFYLRPKKRDLLPKTLLQVLSKRRDGQTSDVPRGGGKRGPKPTQGSRIEAEMRALAPQDLKGMKQEDMVRRFGAARSTCEAVRRRVLSTNG</sequence>
<keyword evidence="3" id="KW-1185">Reference proteome</keyword>
<gene>
    <name evidence="2" type="ORF">HNQ71_006222</name>
</gene>
<protein>
    <submittedName>
        <fullName evidence="2">Uncharacterized protein</fullName>
    </submittedName>
</protein>
<feature type="region of interest" description="Disordered" evidence="1">
    <location>
        <begin position="152"/>
        <end position="179"/>
    </location>
</feature>
<reference evidence="2 3" key="1">
    <citation type="submission" date="2020-08" db="EMBL/GenBank/DDBJ databases">
        <title>Genomic Encyclopedia of Type Strains, Phase IV (KMG-IV): sequencing the most valuable type-strain genomes for metagenomic binning, comparative biology and taxonomic classification.</title>
        <authorList>
            <person name="Goeker M."/>
        </authorList>
    </citation>
    <scope>NUCLEOTIDE SEQUENCE [LARGE SCALE GENOMIC DNA]</scope>
    <source>
        <strain evidence="2 3">DSM 100039</strain>
    </source>
</reference>
<organism evidence="2 3">
    <name type="scientific">Mesorhizobium sangaii</name>
    <dbReference type="NCBI Taxonomy" id="505389"/>
    <lineage>
        <taxon>Bacteria</taxon>
        <taxon>Pseudomonadati</taxon>
        <taxon>Pseudomonadota</taxon>
        <taxon>Alphaproteobacteria</taxon>
        <taxon>Hyphomicrobiales</taxon>
        <taxon>Phyllobacteriaceae</taxon>
        <taxon>Mesorhizobium</taxon>
    </lineage>
</organism>
<proteinExistence type="predicted"/>
<dbReference type="AlphaFoldDB" id="A0A841PLH7"/>
<evidence type="ECO:0000256" key="1">
    <source>
        <dbReference type="SAM" id="MobiDB-lite"/>
    </source>
</evidence>
<dbReference type="Proteomes" id="UP000556329">
    <property type="component" value="Unassembled WGS sequence"/>
</dbReference>
<dbReference type="RefSeq" id="WP_184877408.1">
    <property type="nucleotide sequence ID" value="NZ_JACHEF010000008.1"/>
</dbReference>
<evidence type="ECO:0000313" key="2">
    <source>
        <dbReference type="EMBL" id="MBB6413518.1"/>
    </source>
</evidence>